<evidence type="ECO:0000313" key="2">
    <source>
        <dbReference type="Proteomes" id="UP000245283"/>
    </source>
</evidence>
<gene>
    <name evidence="1" type="ORF">DD236_02755</name>
</gene>
<sequence length="60" mass="6728">MAKYAINEGLTVPGTYSDTIEAAKYRQEGEYFVFYADGSFTKKVLTVDAALIKTIRTVDR</sequence>
<dbReference type="Proteomes" id="UP000245283">
    <property type="component" value="Unassembled WGS sequence"/>
</dbReference>
<dbReference type="AlphaFoldDB" id="A0A2V1K880"/>
<dbReference type="RefSeq" id="WP_109092823.1">
    <property type="nucleotide sequence ID" value="NZ_JBQDCU010000034.1"/>
</dbReference>
<proteinExistence type="predicted"/>
<organism evidence="1 2">
    <name type="scientific">Ancrocorticia populi</name>
    <dbReference type="NCBI Taxonomy" id="2175228"/>
    <lineage>
        <taxon>Bacteria</taxon>
        <taxon>Bacillati</taxon>
        <taxon>Actinomycetota</taxon>
        <taxon>Actinomycetes</taxon>
        <taxon>Actinomycetales</taxon>
        <taxon>Actinomycetaceae</taxon>
        <taxon>Ancrocorticia</taxon>
    </lineage>
</organism>
<name>A0A2V1K880_9ACTO</name>
<evidence type="ECO:0000313" key="1">
    <source>
        <dbReference type="EMBL" id="PWF27323.1"/>
    </source>
</evidence>
<accession>A0A2V1K880</accession>
<comment type="caution">
    <text evidence="1">The sequence shown here is derived from an EMBL/GenBank/DDBJ whole genome shotgun (WGS) entry which is preliminary data.</text>
</comment>
<protein>
    <submittedName>
        <fullName evidence="1">Uncharacterized protein</fullName>
    </submittedName>
</protein>
<keyword evidence="2" id="KW-1185">Reference proteome</keyword>
<dbReference type="OrthoDB" id="9930700at2"/>
<reference evidence="2" key="1">
    <citation type="submission" date="2018-05" db="EMBL/GenBank/DDBJ databases">
        <authorList>
            <person name="Li Y."/>
        </authorList>
    </citation>
    <scope>NUCLEOTIDE SEQUENCE [LARGE SCALE GENOMIC DNA]</scope>
    <source>
        <strain evidence="2">sk1b4</strain>
    </source>
</reference>
<dbReference type="EMBL" id="QETB01000001">
    <property type="protein sequence ID" value="PWF27323.1"/>
    <property type="molecule type" value="Genomic_DNA"/>
</dbReference>